<evidence type="ECO:0000256" key="11">
    <source>
        <dbReference type="PROSITE-ProRule" id="PRU00421"/>
    </source>
</evidence>
<evidence type="ECO:0000259" key="15">
    <source>
        <dbReference type="PROSITE" id="PS51103"/>
    </source>
</evidence>
<dbReference type="InterPro" id="IPR050558">
    <property type="entry name" value="PTS_Sugar-Specific_Components"/>
</dbReference>
<dbReference type="Pfam" id="PF00358">
    <property type="entry name" value="PTS_EIIA_1"/>
    <property type="match status" value="1"/>
</dbReference>
<dbReference type="GO" id="GO:0008982">
    <property type="term" value="F:protein-N(PI)-phosphohistidine-sugar phosphotransferase activity"/>
    <property type="evidence" value="ECO:0007669"/>
    <property type="project" value="InterPro"/>
</dbReference>
<sequence length="618" mass="66823">MADKYFNIAKAIVEVVGKENIVSATHCATRLRLMVKDRDVIDDKKIEKIDQVKGVFFTSGQYQIILGTGIVNKVYAQIETLGLKTLSKKEQDEAVKQNEKGIKKLMRTLADIFVPIIPVIAATGLFLGLKGCIFNDNVLSLFGASTADIPAYIQTLVTVLTDTAFAFLPAIITWSAFRVFGGTPVIGLVIGLMLLSPALPNAYSVADPNSGVEAIKAFGFIPLVGCQGSVMTAIFTGWFGSKLEKKLRKIMPNVLDLIFTPFFVMLITMLVMLLGVGPVMHQIELGMVGIIENLIHLPMGIGGFIIGFTYPLAVITGLHHTYVMIETSLLANTGFNPLITLCAMYGFANVGTCLAFAVKSKSRRIKQTSIGAMLSQLFGISEPVLFGIQLRFNLKPLIVMLLTSGTGAALLSIFSIQSNSYGLAVLPSYLMYIYNGHQILFYFLISVFCVALCFILTCLFAIPKEALVPDEEVFTAPATGKTVLLKDVADETFAQKLLGDGFAIDITDGTIRAPFSGTIAAAYPTGHAFGIQSPDGREVLIHIGIDTVALEGQGFEIHAHQGDNVKQGDILVKADIQKIRQLGKPTTTMIIFTDGTPIKEQELPKEMISGVTSLQVAC</sequence>
<evidence type="ECO:0000259" key="13">
    <source>
        <dbReference type="PROSITE" id="PS51093"/>
    </source>
</evidence>
<feature type="transmembrane region" description="Helical" evidence="12">
    <location>
        <begin position="295"/>
        <end position="318"/>
    </location>
</feature>
<dbReference type="InterPro" id="IPR003352">
    <property type="entry name" value="PTS_EIIC"/>
</dbReference>
<gene>
    <name evidence="16" type="ORF">A8806_104130</name>
</gene>
<dbReference type="InterPro" id="IPR011055">
    <property type="entry name" value="Dup_hybrid_motif"/>
</dbReference>
<dbReference type="NCBIfam" id="TIGR00830">
    <property type="entry name" value="PTBA"/>
    <property type="match status" value="1"/>
</dbReference>
<keyword evidence="7 12" id="KW-0812">Transmembrane</keyword>
<keyword evidence="3" id="KW-1003">Cell membrane</keyword>
<evidence type="ECO:0000256" key="10">
    <source>
        <dbReference type="ARBA" id="ARBA00023136"/>
    </source>
</evidence>
<feature type="transmembrane region" description="Helical" evidence="12">
    <location>
        <begin position="109"/>
        <end position="129"/>
    </location>
</feature>
<feature type="domain" description="PTS EIIC type-1" evidence="15">
    <location>
        <begin position="120"/>
        <end position="473"/>
    </location>
</feature>
<dbReference type="GO" id="GO:0005886">
    <property type="term" value="C:plasma membrane"/>
    <property type="evidence" value="ECO:0007669"/>
    <property type="project" value="UniProtKB-SubCell"/>
</dbReference>
<evidence type="ECO:0000313" key="16">
    <source>
        <dbReference type="EMBL" id="PWJ30262.1"/>
    </source>
</evidence>
<evidence type="ECO:0000256" key="9">
    <source>
        <dbReference type="ARBA" id="ARBA00022989"/>
    </source>
</evidence>
<name>A0A2Y9BC93_9FIRM</name>
<feature type="transmembrane region" description="Helical" evidence="12">
    <location>
        <begin position="439"/>
        <end position="462"/>
    </location>
</feature>
<evidence type="ECO:0000256" key="1">
    <source>
        <dbReference type="ARBA" id="ARBA00004651"/>
    </source>
</evidence>
<evidence type="ECO:0000259" key="14">
    <source>
        <dbReference type="PROSITE" id="PS51098"/>
    </source>
</evidence>
<dbReference type="SUPFAM" id="SSF55604">
    <property type="entry name" value="Glucose permease domain IIB"/>
    <property type="match status" value="1"/>
</dbReference>
<feature type="transmembrane region" description="Helical" evidence="12">
    <location>
        <begin position="253"/>
        <end position="275"/>
    </location>
</feature>
<evidence type="ECO:0000256" key="3">
    <source>
        <dbReference type="ARBA" id="ARBA00022475"/>
    </source>
</evidence>
<evidence type="ECO:0000313" key="17">
    <source>
        <dbReference type="Proteomes" id="UP000245845"/>
    </source>
</evidence>
<evidence type="ECO:0000256" key="7">
    <source>
        <dbReference type="ARBA" id="ARBA00022692"/>
    </source>
</evidence>
<evidence type="ECO:0000256" key="12">
    <source>
        <dbReference type="SAM" id="Phobius"/>
    </source>
</evidence>
<evidence type="ECO:0000256" key="8">
    <source>
        <dbReference type="ARBA" id="ARBA00022777"/>
    </source>
</evidence>
<dbReference type="EMBL" id="QGDL01000004">
    <property type="protein sequence ID" value="PWJ30262.1"/>
    <property type="molecule type" value="Genomic_DNA"/>
</dbReference>
<evidence type="ECO:0000256" key="2">
    <source>
        <dbReference type="ARBA" id="ARBA00022448"/>
    </source>
</evidence>
<feature type="domain" description="PTS EIIB type-1" evidence="14">
    <location>
        <begin position="5"/>
        <end position="88"/>
    </location>
</feature>
<feature type="transmembrane region" description="Helical" evidence="12">
    <location>
        <begin position="219"/>
        <end position="241"/>
    </location>
</feature>
<proteinExistence type="predicted"/>
<keyword evidence="2" id="KW-0813">Transport</keyword>
<dbReference type="RefSeq" id="WP_109730698.1">
    <property type="nucleotide sequence ID" value="NZ_BAAACK010000019.1"/>
</dbReference>
<dbReference type="PROSITE" id="PS51093">
    <property type="entry name" value="PTS_EIIA_TYPE_1"/>
    <property type="match status" value="1"/>
</dbReference>
<dbReference type="FunFam" id="2.70.70.10:FF:000001">
    <property type="entry name" value="PTS system glucose-specific IIA component"/>
    <property type="match status" value="1"/>
</dbReference>
<keyword evidence="17" id="KW-1185">Reference proteome</keyword>
<feature type="transmembrane region" description="Helical" evidence="12">
    <location>
        <begin position="397"/>
        <end position="419"/>
    </location>
</feature>
<feature type="domain" description="PTS EIIA type-1" evidence="13">
    <location>
        <begin position="490"/>
        <end position="594"/>
    </location>
</feature>
<dbReference type="Gene3D" id="2.70.70.10">
    <property type="entry name" value="Glucose Permease (Domain IIA)"/>
    <property type="match status" value="1"/>
</dbReference>
<feature type="transmembrane region" description="Helical" evidence="12">
    <location>
        <begin position="179"/>
        <end position="199"/>
    </location>
</feature>
<comment type="subcellular location">
    <subcellularLocation>
        <location evidence="1">Cell membrane</location>
        <topology evidence="1">Multi-pass membrane protein</topology>
    </subcellularLocation>
</comment>
<feature type="transmembrane region" description="Helical" evidence="12">
    <location>
        <begin position="338"/>
        <end position="358"/>
    </location>
</feature>
<feature type="transmembrane region" description="Helical" evidence="12">
    <location>
        <begin position="149"/>
        <end position="172"/>
    </location>
</feature>
<dbReference type="Pfam" id="PF00367">
    <property type="entry name" value="PTS_EIIB"/>
    <property type="match status" value="1"/>
</dbReference>
<dbReference type="InterPro" id="IPR001127">
    <property type="entry name" value="PTS_EIIA_1_perm"/>
</dbReference>
<keyword evidence="5" id="KW-0808">Transferase</keyword>
<keyword evidence="4" id="KW-0762">Sugar transport</keyword>
<dbReference type="NCBIfam" id="TIGR00826">
    <property type="entry name" value="EIIB_glc"/>
    <property type="match status" value="1"/>
</dbReference>
<dbReference type="InterPro" id="IPR001996">
    <property type="entry name" value="PTS_IIB_1"/>
</dbReference>
<dbReference type="PROSITE" id="PS00371">
    <property type="entry name" value="PTS_EIIA_TYPE_1_HIS"/>
    <property type="match status" value="1"/>
</dbReference>
<dbReference type="Gene3D" id="3.30.1360.60">
    <property type="entry name" value="Glucose permease domain IIB"/>
    <property type="match status" value="1"/>
</dbReference>
<dbReference type="PROSITE" id="PS01035">
    <property type="entry name" value="PTS_EIIB_TYPE_1_CYS"/>
    <property type="match status" value="1"/>
</dbReference>
<dbReference type="GO" id="GO:0015771">
    <property type="term" value="P:trehalose transport"/>
    <property type="evidence" value="ECO:0007669"/>
    <property type="project" value="TreeGrafter"/>
</dbReference>
<evidence type="ECO:0000256" key="4">
    <source>
        <dbReference type="ARBA" id="ARBA00022597"/>
    </source>
</evidence>
<feature type="transmembrane region" description="Helical" evidence="12">
    <location>
        <begin position="370"/>
        <end position="390"/>
    </location>
</feature>
<dbReference type="GO" id="GO:0090589">
    <property type="term" value="F:protein-phosphocysteine-trehalose phosphotransferase system transporter activity"/>
    <property type="evidence" value="ECO:0007669"/>
    <property type="project" value="TreeGrafter"/>
</dbReference>
<feature type="active site" description="Phosphocysteine intermediate; for EIIB activity" evidence="11">
    <location>
        <position position="27"/>
    </location>
</feature>
<comment type="caution">
    <text evidence="16">The sequence shown here is derived from an EMBL/GenBank/DDBJ whole genome shotgun (WGS) entry which is preliminary data.</text>
</comment>
<dbReference type="Pfam" id="PF02378">
    <property type="entry name" value="PTS_EIIC"/>
    <property type="match status" value="1"/>
</dbReference>
<dbReference type="Proteomes" id="UP000245845">
    <property type="component" value="Unassembled WGS sequence"/>
</dbReference>
<dbReference type="InterPro" id="IPR018113">
    <property type="entry name" value="PTrfase_EIIB_Cys"/>
</dbReference>
<dbReference type="PANTHER" id="PTHR30175">
    <property type="entry name" value="PHOSPHOTRANSFERASE SYSTEM TRANSPORT PROTEIN"/>
    <property type="match status" value="1"/>
</dbReference>
<dbReference type="PROSITE" id="PS51098">
    <property type="entry name" value="PTS_EIIB_TYPE_1"/>
    <property type="match status" value="1"/>
</dbReference>
<dbReference type="PANTHER" id="PTHR30175:SF7">
    <property type="entry name" value="NEGATIVE REGULATOR OF SACY ACTIVITY"/>
    <property type="match status" value="1"/>
</dbReference>
<dbReference type="FunFam" id="3.30.1360.60:FF:000001">
    <property type="entry name" value="PTS system glucose-specific IIBC component PtsG"/>
    <property type="match status" value="1"/>
</dbReference>
<keyword evidence="6" id="KW-0598">Phosphotransferase system</keyword>
<dbReference type="GO" id="GO:0016301">
    <property type="term" value="F:kinase activity"/>
    <property type="evidence" value="ECO:0007669"/>
    <property type="project" value="UniProtKB-KW"/>
</dbReference>
<protein>
    <submittedName>
        <fullName evidence="16">PTS system IIA component (Glc family) /PTS system IIB component (Glc family) /PTS system IIC component (Glc family)</fullName>
    </submittedName>
</protein>
<dbReference type="PROSITE" id="PS51103">
    <property type="entry name" value="PTS_EIIC_TYPE_1"/>
    <property type="match status" value="1"/>
</dbReference>
<keyword evidence="9 12" id="KW-1133">Transmembrane helix</keyword>
<evidence type="ECO:0000256" key="6">
    <source>
        <dbReference type="ARBA" id="ARBA00022683"/>
    </source>
</evidence>
<dbReference type="AlphaFoldDB" id="A0A2Y9BC93"/>
<dbReference type="InterPro" id="IPR013013">
    <property type="entry name" value="PTS_EIIC_1"/>
</dbReference>
<accession>A0A2Y9BC93</accession>
<evidence type="ECO:0000256" key="5">
    <source>
        <dbReference type="ARBA" id="ARBA00022679"/>
    </source>
</evidence>
<dbReference type="GO" id="GO:0009401">
    <property type="term" value="P:phosphoenolpyruvate-dependent sugar phosphotransferase system"/>
    <property type="evidence" value="ECO:0007669"/>
    <property type="project" value="UniProtKB-KW"/>
</dbReference>
<dbReference type="InterPro" id="IPR036878">
    <property type="entry name" value="Glu_permease_IIB"/>
</dbReference>
<reference evidence="16 17" key="1">
    <citation type="submission" date="2018-05" db="EMBL/GenBank/DDBJ databases">
        <title>The Hungate 1000. A catalogue of reference genomes from the rumen microbiome.</title>
        <authorList>
            <person name="Kelly W."/>
        </authorList>
    </citation>
    <scope>NUCLEOTIDE SEQUENCE [LARGE SCALE GENOMIC DNA]</scope>
    <source>
        <strain evidence="16 17">NLAE-zl-C242</strain>
    </source>
</reference>
<keyword evidence="10 12" id="KW-0472">Membrane</keyword>
<dbReference type="CDD" id="cd00212">
    <property type="entry name" value="PTS_IIB_glc"/>
    <property type="match status" value="1"/>
</dbReference>
<organism evidence="16 17">
    <name type="scientific">Faecalicatena orotica</name>
    <dbReference type="NCBI Taxonomy" id="1544"/>
    <lineage>
        <taxon>Bacteria</taxon>
        <taxon>Bacillati</taxon>
        <taxon>Bacillota</taxon>
        <taxon>Clostridia</taxon>
        <taxon>Lachnospirales</taxon>
        <taxon>Lachnospiraceae</taxon>
        <taxon>Faecalicatena</taxon>
    </lineage>
</organism>
<dbReference type="OrthoDB" id="92465at2"/>
<keyword evidence="8" id="KW-0418">Kinase</keyword>
<dbReference type="SUPFAM" id="SSF51261">
    <property type="entry name" value="Duplicated hybrid motif"/>
    <property type="match status" value="1"/>
</dbReference>